<evidence type="ECO:0000256" key="5">
    <source>
        <dbReference type="ARBA" id="ARBA00022840"/>
    </source>
</evidence>
<dbReference type="AlphaFoldDB" id="X0T9R3"/>
<evidence type="ECO:0000256" key="1">
    <source>
        <dbReference type="ARBA" id="ARBA00004229"/>
    </source>
</evidence>
<sequence>SFVFYDFHHYLKPGTDIRYIRKVREIAAANRLNPHTLFFVCPVLYIPDELQKDITYIDFPLPDLSDILGLLKSMIKEYGKPPVVVSLTDAEKEEMAKAALGLTFNEAERAFSKSLINDMKLTIDDIQEILDEKAQVIKKTQILEYFPPVESFGDVGGLELLLEWLRRRKEGFSESAITYGLLAPKGLLVAGMPGCGKSLCAKAVSAQWRFPLLRLDMGRIFSFVDVTPEECLRKAIKTAETIAPCVFWVDEIEKGFPKSAAAGSDTSARLLGYFLTWLQEKTVPVFVFATANDISNVAPELMRRGRFDEIFFVNFPNTR</sequence>
<reference evidence="9" key="1">
    <citation type="journal article" date="2014" name="Front. Microbiol.">
        <title>High frequency of phylogenetically diverse reductive dehalogenase-homologous genes in deep subseafloor sedimentary metagenomes.</title>
        <authorList>
            <person name="Kawai M."/>
            <person name="Futagami T."/>
            <person name="Toyoda A."/>
            <person name="Takaki Y."/>
            <person name="Nishi S."/>
            <person name="Hori S."/>
            <person name="Arai W."/>
            <person name="Tsubouchi T."/>
            <person name="Morono Y."/>
            <person name="Uchiyama I."/>
            <person name="Ito T."/>
            <person name="Fujiyama A."/>
            <person name="Inagaki F."/>
            <person name="Takami H."/>
        </authorList>
    </citation>
    <scope>NUCLEOTIDE SEQUENCE</scope>
    <source>
        <strain evidence="9">Expedition CK06-06</strain>
    </source>
</reference>
<comment type="subcellular location">
    <subcellularLocation>
        <location evidence="1">Plastid</location>
        <location evidence="1">Chloroplast</location>
    </subcellularLocation>
</comment>
<gene>
    <name evidence="9" type="ORF">S01H1_18852</name>
</gene>
<feature type="non-terminal residue" evidence="9">
    <location>
        <position position="1"/>
    </location>
</feature>
<evidence type="ECO:0000256" key="6">
    <source>
        <dbReference type="ARBA" id="ARBA00038088"/>
    </source>
</evidence>
<dbReference type="PANTHER" id="PTHR42960:SF1">
    <property type="entry name" value="YCF46 PROTEIN"/>
    <property type="match status" value="1"/>
</dbReference>
<comment type="similarity">
    <text evidence="6">Belongs to the AAA ATPase family. Highly divergent.</text>
</comment>
<dbReference type="InterPro" id="IPR027417">
    <property type="entry name" value="P-loop_NTPase"/>
</dbReference>
<dbReference type="GO" id="GO:0016887">
    <property type="term" value="F:ATP hydrolysis activity"/>
    <property type="evidence" value="ECO:0007669"/>
    <property type="project" value="InterPro"/>
</dbReference>
<evidence type="ECO:0000256" key="4">
    <source>
        <dbReference type="ARBA" id="ARBA00022741"/>
    </source>
</evidence>
<keyword evidence="4" id="KW-0547">Nucleotide-binding</keyword>
<evidence type="ECO:0000259" key="8">
    <source>
        <dbReference type="SMART" id="SM00382"/>
    </source>
</evidence>
<evidence type="ECO:0000256" key="7">
    <source>
        <dbReference type="ARBA" id="ARBA00040480"/>
    </source>
</evidence>
<dbReference type="InterPro" id="IPR003959">
    <property type="entry name" value="ATPase_AAA_core"/>
</dbReference>
<dbReference type="PANTHER" id="PTHR42960">
    <property type="entry name" value="YCF46 PROTEIN"/>
    <property type="match status" value="1"/>
</dbReference>
<dbReference type="InterPro" id="IPR052381">
    <property type="entry name" value="AAA_domain_protein"/>
</dbReference>
<dbReference type="SUPFAM" id="SSF52540">
    <property type="entry name" value="P-loop containing nucleoside triphosphate hydrolases"/>
    <property type="match status" value="2"/>
</dbReference>
<feature type="domain" description="AAA+ ATPase" evidence="8">
    <location>
        <begin position="183"/>
        <end position="317"/>
    </location>
</feature>
<proteinExistence type="inferred from homology"/>
<keyword evidence="2" id="KW-0150">Chloroplast</keyword>
<feature type="non-terminal residue" evidence="9">
    <location>
        <position position="319"/>
    </location>
</feature>
<dbReference type="GO" id="GO:0005524">
    <property type="term" value="F:ATP binding"/>
    <property type="evidence" value="ECO:0007669"/>
    <property type="project" value="UniProtKB-KW"/>
</dbReference>
<dbReference type="EMBL" id="BARS01010115">
    <property type="protein sequence ID" value="GAF89939.1"/>
    <property type="molecule type" value="Genomic_DNA"/>
</dbReference>
<comment type="caution">
    <text evidence="9">The sequence shown here is derived from an EMBL/GenBank/DDBJ whole genome shotgun (WGS) entry which is preliminary data.</text>
</comment>
<evidence type="ECO:0000256" key="3">
    <source>
        <dbReference type="ARBA" id="ARBA00022640"/>
    </source>
</evidence>
<dbReference type="Pfam" id="PF00004">
    <property type="entry name" value="AAA"/>
    <property type="match status" value="1"/>
</dbReference>
<keyword evidence="3" id="KW-0934">Plastid</keyword>
<name>X0T9R3_9ZZZZ</name>
<evidence type="ECO:0000256" key="2">
    <source>
        <dbReference type="ARBA" id="ARBA00022528"/>
    </source>
</evidence>
<dbReference type="Gene3D" id="3.40.50.300">
    <property type="entry name" value="P-loop containing nucleotide triphosphate hydrolases"/>
    <property type="match status" value="1"/>
</dbReference>
<dbReference type="GO" id="GO:0009507">
    <property type="term" value="C:chloroplast"/>
    <property type="evidence" value="ECO:0007669"/>
    <property type="project" value="UniProtKB-SubCell"/>
</dbReference>
<accession>X0T9R3</accession>
<dbReference type="InterPro" id="IPR003593">
    <property type="entry name" value="AAA+_ATPase"/>
</dbReference>
<organism evidence="9">
    <name type="scientific">marine sediment metagenome</name>
    <dbReference type="NCBI Taxonomy" id="412755"/>
    <lineage>
        <taxon>unclassified sequences</taxon>
        <taxon>metagenomes</taxon>
        <taxon>ecological metagenomes</taxon>
    </lineage>
</organism>
<protein>
    <recommendedName>
        <fullName evidence="7">Uncharacterized AAA domain-containing protein ycf46</fullName>
    </recommendedName>
</protein>
<dbReference type="SMART" id="SM00382">
    <property type="entry name" value="AAA"/>
    <property type="match status" value="1"/>
</dbReference>
<keyword evidence="5" id="KW-0067">ATP-binding</keyword>
<evidence type="ECO:0000313" key="9">
    <source>
        <dbReference type="EMBL" id="GAF89939.1"/>
    </source>
</evidence>